<comment type="caution">
    <text evidence="4">The sequence shown here is derived from an EMBL/GenBank/DDBJ whole genome shotgun (WGS) entry which is preliminary data.</text>
</comment>
<dbReference type="EMBL" id="VDCV01000004">
    <property type="protein sequence ID" value="KAB5561282.1"/>
    <property type="molecule type" value="Genomic_DNA"/>
</dbReference>
<evidence type="ECO:0000256" key="1">
    <source>
        <dbReference type="ARBA" id="ARBA00019186"/>
    </source>
</evidence>
<dbReference type="PANTHER" id="PTHR12970:SF1">
    <property type="entry name" value="PROTEASOME ASSEMBLY CHAPERONE 2"/>
    <property type="match status" value="1"/>
</dbReference>
<reference evidence="5" key="1">
    <citation type="journal article" date="2019" name="Gigascience">
        <title>De novo genome assembly of the endangered Acer yangbiense, a plant species with extremely small populations endemic to Yunnan Province, China.</title>
        <authorList>
            <person name="Yang J."/>
            <person name="Wariss H.M."/>
            <person name="Tao L."/>
            <person name="Zhang R."/>
            <person name="Yun Q."/>
            <person name="Hollingsworth P."/>
            <person name="Dao Z."/>
            <person name="Luo G."/>
            <person name="Guo H."/>
            <person name="Ma Y."/>
            <person name="Sun W."/>
        </authorList>
    </citation>
    <scope>NUCLEOTIDE SEQUENCE [LARGE SCALE GENOMIC DNA]</scope>
    <source>
        <strain evidence="5">cv. br00</strain>
    </source>
</reference>
<dbReference type="Gene3D" id="3.40.50.10900">
    <property type="entry name" value="PAC-like subunit"/>
    <property type="match status" value="2"/>
</dbReference>
<dbReference type="AlphaFoldDB" id="A0A5N5N1Y5"/>
<sequence>MEFIIEEGKCLDKETSTLILPALSIGNVGQLAVDLLVSSTRAERIGYLDDPYILPCVGNDAYGPTPCGELALPLEAYDSRNNRVALVQQRSPVVKVVGMLSSPSFLIIMYVNLDVGLYAVLVSISYTKLETTESPAEKILLSQSIFHIFELLLILDNTLTMHEKLGMMVGFAKNLADFAVAAGMNHVLVLSSLEFMRLQKIDSSSGMQIYYLSSTNTDGTDDCCERLGWKKWQEYNPDQRTWKYLSTLAEGNARQDDNLPFEDEPEDEDYYPSLPFAALFSCFKAKGIKVTCLMCYCSEGDNTPEAFGLAEATSKLLGLSLDNSHEGGGKWRIPFSWRTVYGPPPDLSMF</sequence>
<dbReference type="Pfam" id="PF09754">
    <property type="entry name" value="PAC2"/>
    <property type="match status" value="1"/>
</dbReference>
<evidence type="ECO:0000313" key="4">
    <source>
        <dbReference type="EMBL" id="KAB5561282.1"/>
    </source>
</evidence>
<dbReference type="GO" id="GO:0005829">
    <property type="term" value="C:cytosol"/>
    <property type="evidence" value="ECO:0007669"/>
    <property type="project" value="TreeGrafter"/>
</dbReference>
<dbReference type="InterPro" id="IPR019151">
    <property type="entry name" value="Proteasome_assmbl_chaperone_2"/>
</dbReference>
<name>A0A5N5N1Y5_9ROSI</name>
<proteinExistence type="inferred from homology"/>
<keyword evidence="5" id="KW-1185">Reference proteome</keyword>
<gene>
    <name evidence="4" type="ORF">DKX38_006239</name>
</gene>
<dbReference type="InterPro" id="IPR038389">
    <property type="entry name" value="PSMG2_sf"/>
</dbReference>
<dbReference type="PANTHER" id="PTHR12970">
    <property type="entry name" value="PROTEASOME ASSEMBLY CHAPERONE 2"/>
    <property type="match status" value="1"/>
</dbReference>
<evidence type="ECO:0000256" key="3">
    <source>
        <dbReference type="ARBA" id="ARBA00025745"/>
    </source>
</evidence>
<dbReference type="Proteomes" id="UP000326939">
    <property type="component" value="Chromosome 4"/>
</dbReference>
<keyword evidence="2" id="KW-0143">Chaperone</keyword>
<organism evidence="4 5">
    <name type="scientific">Salix brachista</name>
    <dbReference type="NCBI Taxonomy" id="2182728"/>
    <lineage>
        <taxon>Eukaryota</taxon>
        <taxon>Viridiplantae</taxon>
        <taxon>Streptophyta</taxon>
        <taxon>Embryophyta</taxon>
        <taxon>Tracheophyta</taxon>
        <taxon>Spermatophyta</taxon>
        <taxon>Magnoliopsida</taxon>
        <taxon>eudicotyledons</taxon>
        <taxon>Gunneridae</taxon>
        <taxon>Pentapetalae</taxon>
        <taxon>rosids</taxon>
        <taxon>fabids</taxon>
        <taxon>Malpighiales</taxon>
        <taxon>Salicaceae</taxon>
        <taxon>Saliceae</taxon>
        <taxon>Salix</taxon>
    </lineage>
</organism>
<evidence type="ECO:0000256" key="2">
    <source>
        <dbReference type="ARBA" id="ARBA00023186"/>
    </source>
</evidence>
<dbReference type="InterPro" id="IPR016562">
    <property type="entry name" value="Proteasome_assmbl_chp_2_euk"/>
</dbReference>
<dbReference type="GO" id="GO:0043248">
    <property type="term" value="P:proteasome assembly"/>
    <property type="evidence" value="ECO:0007669"/>
    <property type="project" value="TreeGrafter"/>
</dbReference>
<evidence type="ECO:0000313" key="5">
    <source>
        <dbReference type="Proteomes" id="UP000326939"/>
    </source>
</evidence>
<comment type="similarity">
    <text evidence="3">Belongs to the PSMG2 family.</text>
</comment>
<dbReference type="FunFam" id="3.40.50.10900:FF:000005">
    <property type="entry name" value="Proteasome assembly chaperone 2"/>
    <property type="match status" value="1"/>
</dbReference>
<dbReference type="GO" id="GO:0005634">
    <property type="term" value="C:nucleus"/>
    <property type="evidence" value="ECO:0007669"/>
    <property type="project" value="TreeGrafter"/>
</dbReference>
<accession>A0A5N5N1Y5</accession>
<protein>
    <recommendedName>
        <fullName evidence="1">Proteasome assembly chaperone 2</fullName>
    </recommendedName>
</protein>